<dbReference type="AlphaFoldDB" id="A0AAV3ZKC6"/>
<keyword evidence="2" id="KW-1185">Reference proteome</keyword>
<organism evidence="1 2">
    <name type="scientific">Plakobranchus ocellatus</name>
    <dbReference type="NCBI Taxonomy" id="259542"/>
    <lineage>
        <taxon>Eukaryota</taxon>
        <taxon>Metazoa</taxon>
        <taxon>Spiralia</taxon>
        <taxon>Lophotrochozoa</taxon>
        <taxon>Mollusca</taxon>
        <taxon>Gastropoda</taxon>
        <taxon>Heterobranchia</taxon>
        <taxon>Euthyneura</taxon>
        <taxon>Panpulmonata</taxon>
        <taxon>Sacoglossa</taxon>
        <taxon>Placobranchoidea</taxon>
        <taxon>Plakobranchidae</taxon>
        <taxon>Plakobranchus</taxon>
    </lineage>
</organism>
<sequence length="152" mass="17292">MSTVRTDKMTKVIVEQSKPPYNIKSIMESHGRPYGDTSKSNRTDLGINHQYCIAIEANPDHQIFKYITHEKFKQAIVSDDALNGVTKLTKKGDSYFFKNGLIYRRALNKSDDAQIVVPIKFRETILKIYHDVPTTGRMVVSATKKRVGSRLS</sequence>
<comment type="caution">
    <text evidence="1">The sequence shown here is derived from an EMBL/GenBank/DDBJ whole genome shotgun (WGS) entry which is preliminary data.</text>
</comment>
<name>A0AAV3ZKC6_9GAST</name>
<dbReference type="Proteomes" id="UP000735302">
    <property type="component" value="Unassembled WGS sequence"/>
</dbReference>
<evidence type="ECO:0000313" key="2">
    <source>
        <dbReference type="Proteomes" id="UP000735302"/>
    </source>
</evidence>
<evidence type="ECO:0000313" key="1">
    <source>
        <dbReference type="EMBL" id="GFN94328.1"/>
    </source>
</evidence>
<reference evidence="1 2" key="1">
    <citation type="journal article" date="2021" name="Elife">
        <title>Chloroplast acquisition without the gene transfer in kleptoplastic sea slugs, Plakobranchus ocellatus.</title>
        <authorList>
            <person name="Maeda T."/>
            <person name="Takahashi S."/>
            <person name="Yoshida T."/>
            <person name="Shimamura S."/>
            <person name="Takaki Y."/>
            <person name="Nagai Y."/>
            <person name="Toyoda A."/>
            <person name="Suzuki Y."/>
            <person name="Arimoto A."/>
            <person name="Ishii H."/>
            <person name="Satoh N."/>
            <person name="Nishiyama T."/>
            <person name="Hasebe M."/>
            <person name="Maruyama T."/>
            <person name="Minagawa J."/>
            <person name="Obokata J."/>
            <person name="Shigenobu S."/>
        </authorList>
    </citation>
    <scope>NUCLEOTIDE SEQUENCE [LARGE SCALE GENOMIC DNA]</scope>
</reference>
<dbReference type="EMBL" id="BLXT01002434">
    <property type="protein sequence ID" value="GFN94328.1"/>
    <property type="molecule type" value="Genomic_DNA"/>
</dbReference>
<protein>
    <submittedName>
        <fullName evidence="1">Uncharacterized protein</fullName>
    </submittedName>
</protein>
<accession>A0AAV3ZKC6</accession>
<proteinExistence type="predicted"/>
<gene>
    <name evidence="1" type="ORF">PoB_002083400</name>
</gene>